<dbReference type="InterPro" id="IPR015300">
    <property type="entry name" value="DNA-bd_pseudobarrel_sf"/>
</dbReference>
<feature type="compositionally biased region" description="Polar residues" evidence="6">
    <location>
        <begin position="276"/>
        <end position="288"/>
    </location>
</feature>
<dbReference type="PANTHER" id="PTHR31391">
    <property type="entry name" value="B3 DOMAIN-CONTAINING PROTEIN OS11G0197600-RELATED"/>
    <property type="match status" value="1"/>
</dbReference>
<evidence type="ECO:0000256" key="4">
    <source>
        <dbReference type="ARBA" id="ARBA00023163"/>
    </source>
</evidence>
<protein>
    <submittedName>
        <fullName evidence="9">B3 domain-containing protein Os11g0197600-like</fullName>
    </submittedName>
</protein>
<keyword evidence="5" id="KW-0539">Nucleus</keyword>
<dbReference type="Proteomes" id="UP001515500">
    <property type="component" value="Chromosome 17"/>
</dbReference>
<feature type="domain" description="TF-B3" evidence="7">
    <location>
        <begin position="7"/>
        <end position="99"/>
    </location>
</feature>
<dbReference type="Pfam" id="PF02362">
    <property type="entry name" value="B3"/>
    <property type="match status" value="2"/>
</dbReference>
<dbReference type="Gene3D" id="2.40.330.10">
    <property type="entry name" value="DNA-binding pseudobarrel domain"/>
    <property type="match status" value="2"/>
</dbReference>
<dbReference type="AlphaFoldDB" id="A0AB40CWA3"/>
<evidence type="ECO:0000256" key="2">
    <source>
        <dbReference type="ARBA" id="ARBA00023015"/>
    </source>
</evidence>
<keyword evidence="8" id="KW-1185">Reference proteome</keyword>
<evidence type="ECO:0000256" key="5">
    <source>
        <dbReference type="ARBA" id="ARBA00023242"/>
    </source>
</evidence>
<sequence>MAERRIPCFFKVFLPNFSAKHLDIPPKFTQNIRGELPQQLQLIGPSSNKWNAELRMRGDKMSIVRGWEEFVDDHSIMIGDFMVFRYEDLNLYVQIFDQTACLKEEAFTAKPRNARTKRVSPKENLAEKGYRVRKTFVTDDSECSLPNILQKRGRMIKKLNIELSKTPHIMVDTNDSPPENAQVNPLEDVQVKVDYISSESLQDKVADVLSENAHVDYSSSDNLQDKVADIPSENAQVQVDSISSENLQDKIVDGPSKNVKVKVVRKRARKKKAQENDSSYNPNITSNTEKSDGEYKPPAKVPKKITGKKRKAKKQPENVRCTEPVAQHENAATGESYTAPLKSQRRPVTKQELTRVLEKAEAYQPLNPFTVVIMRDSYVYHHFQLNLPFSFAKEYLPKVNTKMTLWGPNGRSWTVAYLFYRRRAGIRSGWSRFSYDNNLETGDVCVFELIKPDEMRVRIFRVLDEITPLVRFNPRSP</sequence>
<evidence type="ECO:0000313" key="8">
    <source>
        <dbReference type="Proteomes" id="UP001515500"/>
    </source>
</evidence>
<dbReference type="GO" id="GO:0003677">
    <property type="term" value="F:DNA binding"/>
    <property type="evidence" value="ECO:0007669"/>
    <property type="project" value="UniProtKB-KW"/>
</dbReference>
<dbReference type="PROSITE" id="PS50863">
    <property type="entry name" value="B3"/>
    <property type="match status" value="2"/>
</dbReference>
<feature type="compositionally biased region" description="Basic residues" evidence="6">
    <location>
        <begin position="259"/>
        <end position="272"/>
    </location>
</feature>
<evidence type="ECO:0000256" key="1">
    <source>
        <dbReference type="ARBA" id="ARBA00004123"/>
    </source>
</evidence>
<evidence type="ECO:0000256" key="3">
    <source>
        <dbReference type="ARBA" id="ARBA00023125"/>
    </source>
</evidence>
<reference evidence="9" key="1">
    <citation type="submission" date="2025-08" db="UniProtKB">
        <authorList>
            <consortium name="RefSeq"/>
        </authorList>
    </citation>
    <scope>IDENTIFICATION</scope>
</reference>
<name>A0AB40CWA3_DIOCR</name>
<organism evidence="8 9">
    <name type="scientific">Dioscorea cayennensis subsp. rotundata</name>
    <name type="common">White Guinea yam</name>
    <name type="synonym">Dioscorea rotundata</name>
    <dbReference type="NCBI Taxonomy" id="55577"/>
    <lineage>
        <taxon>Eukaryota</taxon>
        <taxon>Viridiplantae</taxon>
        <taxon>Streptophyta</taxon>
        <taxon>Embryophyta</taxon>
        <taxon>Tracheophyta</taxon>
        <taxon>Spermatophyta</taxon>
        <taxon>Magnoliopsida</taxon>
        <taxon>Liliopsida</taxon>
        <taxon>Dioscoreales</taxon>
        <taxon>Dioscoreaceae</taxon>
        <taxon>Dioscorea</taxon>
    </lineage>
</organism>
<keyword evidence="2" id="KW-0805">Transcription regulation</keyword>
<accession>A0AB40CWA3</accession>
<proteinExistence type="predicted"/>
<comment type="subcellular location">
    <subcellularLocation>
        <location evidence="1">Nucleus</location>
    </subcellularLocation>
</comment>
<dbReference type="GO" id="GO:0005634">
    <property type="term" value="C:nucleus"/>
    <property type="evidence" value="ECO:0007669"/>
    <property type="project" value="UniProtKB-SubCell"/>
</dbReference>
<dbReference type="CDD" id="cd10017">
    <property type="entry name" value="B3_DNA"/>
    <property type="match status" value="2"/>
</dbReference>
<gene>
    <name evidence="9" type="primary">LOC120280810</name>
</gene>
<evidence type="ECO:0000259" key="7">
    <source>
        <dbReference type="PROSITE" id="PS50863"/>
    </source>
</evidence>
<dbReference type="SMART" id="SM01019">
    <property type="entry name" value="B3"/>
    <property type="match status" value="2"/>
</dbReference>
<dbReference type="InterPro" id="IPR003340">
    <property type="entry name" value="B3_DNA-bd"/>
</dbReference>
<dbReference type="InterPro" id="IPR044837">
    <property type="entry name" value="REM16-like"/>
</dbReference>
<dbReference type="GeneID" id="120280810"/>
<keyword evidence="4" id="KW-0804">Transcription</keyword>
<evidence type="ECO:0000256" key="6">
    <source>
        <dbReference type="SAM" id="MobiDB-lite"/>
    </source>
</evidence>
<evidence type="ECO:0000313" key="9">
    <source>
        <dbReference type="RefSeq" id="XP_039143694.1"/>
    </source>
</evidence>
<dbReference type="PANTHER" id="PTHR31391:SF155">
    <property type="entry name" value="B3 DOMAIN-CONTAINING PROTEIN OS11G0197600"/>
    <property type="match status" value="1"/>
</dbReference>
<dbReference type="SUPFAM" id="SSF101936">
    <property type="entry name" value="DNA-binding pseudobarrel domain"/>
    <property type="match status" value="2"/>
</dbReference>
<dbReference type="RefSeq" id="XP_039143694.1">
    <property type="nucleotide sequence ID" value="XM_039287760.1"/>
</dbReference>
<feature type="region of interest" description="Disordered" evidence="6">
    <location>
        <begin position="258"/>
        <end position="346"/>
    </location>
</feature>
<keyword evidence="3" id="KW-0238">DNA-binding</keyword>
<feature type="compositionally biased region" description="Basic residues" evidence="6">
    <location>
        <begin position="301"/>
        <end position="313"/>
    </location>
</feature>
<feature type="domain" description="TF-B3" evidence="7">
    <location>
        <begin position="370"/>
        <end position="463"/>
    </location>
</feature>